<sequence length="221" mass="25832">MMCGGVGVRVLAFLLAMLILLLIGFALKIRVDFRYRRIAEEDHIDINFRAFNGIWRAYYQIPTLQLEWEKGPQVEFEQVAELKGGVRKSTTKARVRYIRRGFLSRLWQNIPLITKHLKHLKSQFYRGIHCKSIDWRVEIGYKDACHTAIAAGSFWTMFGFALSYLYRQVTMEVKSPAIVVVPQFKKEGFFCDIQCIFHLRIGHIIFVGLRLLRTFKRGIRG</sequence>
<feature type="transmembrane region" description="Helical" evidence="1">
    <location>
        <begin position="6"/>
        <end position="27"/>
    </location>
</feature>
<feature type="transmembrane region" description="Helical" evidence="1">
    <location>
        <begin position="144"/>
        <end position="166"/>
    </location>
</feature>
<name>A0A1G7ZD71_9FIRM</name>
<keyword evidence="1" id="KW-0812">Transmembrane</keyword>
<evidence type="ECO:0000313" key="3">
    <source>
        <dbReference type="Proteomes" id="UP000198656"/>
    </source>
</evidence>
<dbReference type="Pfam" id="PF11167">
    <property type="entry name" value="DUF2953"/>
    <property type="match status" value="1"/>
</dbReference>
<keyword evidence="3" id="KW-1185">Reference proteome</keyword>
<dbReference type="OrthoDB" id="1953500at2"/>
<accession>A0A1G7ZD71</accession>
<evidence type="ECO:0000256" key="1">
    <source>
        <dbReference type="SAM" id="Phobius"/>
    </source>
</evidence>
<evidence type="ECO:0000313" key="2">
    <source>
        <dbReference type="EMBL" id="SDH06648.1"/>
    </source>
</evidence>
<gene>
    <name evidence="2" type="ORF">SAMN05443529_10980</name>
</gene>
<dbReference type="InterPro" id="IPR021338">
    <property type="entry name" value="DUF2953"/>
</dbReference>
<dbReference type="Proteomes" id="UP000198656">
    <property type="component" value="Unassembled WGS sequence"/>
</dbReference>
<reference evidence="3" key="1">
    <citation type="submission" date="2016-10" db="EMBL/GenBank/DDBJ databases">
        <authorList>
            <person name="Varghese N."/>
            <person name="Submissions S."/>
        </authorList>
    </citation>
    <scope>NUCLEOTIDE SEQUENCE [LARGE SCALE GENOMIC DNA]</scope>
    <source>
        <strain evidence="3">DSM 8344</strain>
    </source>
</reference>
<evidence type="ECO:0008006" key="4">
    <source>
        <dbReference type="Google" id="ProtNLM"/>
    </source>
</evidence>
<keyword evidence="1" id="KW-1133">Transmembrane helix</keyword>
<protein>
    <recommendedName>
        <fullName evidence="4">DUF2953 domain-containing protein</fullName>
    </recommendedName>
</protein>
<proteinExistence type="predicted"/>
<feature type="transmembrane region" description="Helical" evidence="1">
    <location>
        <begin position="196"/>
        <end position="212"/>
    </location>
</feature>
<keyword evidence="1" id="KW-0472">Membrane</keyword>
<dbReference type="EMBL" id="FNCP01000009">
    <property type="protein sequence ID" value="SDH06648.1"/>
    <property type="molecule type" value="Genomic_DNA"/>
</dbReference>
<dbReference type="STRING" id="1121419.SAMN05443529_10980"/>
<dbReference type="AlphaFoldDB" id="A0A1G7ZD71"/>
<organism evidence="2 3">
    <name type="scientific">Desulfosporosinus hippei DSM 8344</name>
    <dbReference type="NCBI Taxonomy" id="1121419"/>
    <lineage>
        <taxon>Bacteria</taxon>
        <taxon>Bacillati</taxon>
        <taxon>Bacillota</taxon>
        <taxon>Clostridia</taxon>
        <taxon>Eubacteriales</taxon>
        <taxon>Desulfitobacteriaceae</taxon>
        <taxon>Desulfosporosinus</taxon>
    </lineage>
</organism>